<sequence>MVLDLCRQSRCSISAACRGTYCRWSRRHLPSGPLPRQGRRTSGLPRRCRGP</sequence>
<accession>A0A0A9GY63</accession>
<dbReference type="EMBL" id="GBRH01169412">
    <property type="protein sequence ID" value="JAE28484.1"/>
    <property type="molecule type" value="Transcribed_RNA"/>
</dbReference>
<protein>
    <submittedName>
        <fullName evidence="2">Uncharacterized protein</fullName>
    </submittedName>
</protein>
<dbReference type="AlphaFoldDB" id="A0A0A9GY63"/>
<feature type="region of interest" description="Disordered" evidence="1">
    <location>
        <begin position="27"/>
        <end position="51"/>
    </location>
</feature>
<evidence type="ECO:0000256" key="1">
    <source>
        <dbReference type="SAM" id="MobiDB-lite"/>
    </source>
</evidence>
<reference evidence="2" key="1">
    <citation type="submission" date="2014-09" db="EMBL/GenBank/DDBJ databases">
        <authorList>
            <person name="Magalhaes I.L.F."/>
            <person name="Oliveira U."/>
            <person name="Santos F.R."/>
            <person name="Vidigal T.H.D.A."/>
            <person name="Brescovit A.D."/>
            <person name="Santos A.J."/>
        </authorList>
    </citation>
    <scope>NUCLEOTIDE SEQUENCE</scope>
    <source>
        <tissue evidence="2">Shoot tissue taken approximately 20 cm above the soil surface</tissue>
    </source>
</reference>
<reference evidence="2" key="2">
    <citation type="journal article" date="2015" name="Data Brief">
        <title>Shoot transcriptome of the giant reed, Arundo donax.</title>
        <authorList>
            <person name="Barrero R.A."/>
            <person name="Guerrero F.D."/>
            <person name="Moolhuijzen P."/>
            <person name="Goolsby J.A."/>
            <person name="Tidwell J."/>
            <person name="Bellgard S.E."/>
            <person name="Bellgard M.I."/>
        </authorList>
    </citation>
    <scope>NUCLEOTIDE SEQUENCE</scope>
    <source>
        <tissue evidence="2">Shoot tissue taken approximately 20 cm above the soil surface</tissue>
    </source>
</reference>
<evidence type="ECO:0000313" key="2">
    <source>
        <dbReference type="EMBL" id="JAE28484.1"/>
    </source>
</evidence>
<proteinExistence type="predicted"/>
<organism evidence="2">
    <name type="scientific">Arundo donax</name>
    <name type="common">Giant reed</name>
    <name type="synonym">Donax arundinaceus</name>
    <dbReference type="NCBI Taxonomy" id="35708"/>
    <lineage>
        <taxon>Eukaryota</taxon>
        <taxon>Viridiplantae</taxon>
        <taxon>Streptophyta</taxon>
        <taxon>Embryophyta</taxon>
        <taxon>Tracheophyta</taxon>
        <taxon>Spermatophyta</taxon>
        <taxon>Magnoliopsida</taxon>
        <taxon>Liliopsida</taxon>
        <taxon>Poales</taxon>
        <taxon>Poaceae</taxon>
        <taxon>PACMAD clade</taxon>
        <taxon>Arundinoideae</taxon>
        <taxon>Arundineae</taxon>
        <taxon>Arundo</taxon>
    </lineage>
</organism>
<name>A0A0A9GY63_ARUDO</name>